<keyword evidence="5" id="KW-1185">Reference proteome</keyword>
<feature type="domain" description="Outer membrane protein beta-barrel" evidence="3">
    <location>
        <begin position="17"/>
        <end position="151"/>
    </location>
</feature>
<gene>
    <name evidence="4" type="ordered locus">Halhy_1489</name>
</gene>
<dbReference type="Gene3D" id="2.40.160.20">
    <property type="match status" value="1"/>
</dbReference>
<dbReference type="RefSeq" id="WP_013763936.1">
    <property type="nucleotide sequence ID" value="NC_015510.1"/>
</dbReference>
<protein>
    <recommendedName>
        <fullName evidence="3">Outer membrane protein beta-barrel domain-containing protein</fullName>
    </recommendedName>
</protein>
<dbReference type="Pfam" id="PF13505">
    <property type="entry name" value="OMP_b-brl"/>
    <property type="match status" value="1"/>
</dbReference>
<feature type="signal peptide" evidence="2">
    <location>
        <begin position="1"/>
        <end position="21"/>
    </location>
</feature>
<proteinExistence type="predicted"/>
<dbReference type="AlphaFoldDB" id="F4KYE1"/>
<dbReference type="EMBL" id="CP002691">
    <property type="protein sequence ID" value="AEE49382.1"/>
    <property type="molecule type" value="Genomic_DNA"/>
</dbReference>
<evidence type="ECO:0000256" key="2">
    <source>
        <dbReference type="SAM" id="SignalP"/>
    </source>
</evidence>
<accession>F4KYE1</accession>
<evidence type="ECO:0000256" key="1">
    <source>
        <dbReference type="ARBA" id="ARBA00022729"/>
    </source>
</evidence>
<organism evidence="4 5">
    <name type="scientific">Haliscomenobacter hydrossis (strain ATCC 27775 / DSM 1100 / LMG 10767 / O)</name>
    <dbReference type="NCBI Taxonomy" id="760192"/>
    <lineage>
        <taxon>Bacteria</taxon>
        <taxon>Pseudomonadati</taxon>
        <taxon>Bacteroidota</taxon>
        <taxon>Saprospiria</taxon>
        <taxon>Saprospirales</taxon>
        <taxon>Haliscomenobacteraceae</taxon>
        <taxon>Haliscomenobacter</taxon>
    </lineage>
</organism>
<dbReference type="InterPro" id="IPR011250">
    <property type="entry name" value="OMP/PagP_B-barrel"/>
</dbReference>
<dbReference type="KEGG" id="hhy:Halhy_1489"/>
<dbReference type="OrthoDB" id="1163183at2"/>
<reference key="2">
    <citation type="submission" date="2011-04" db="EMBL/GenBank/DDBJ databases">
        <title>Complete sequence of chromosome of Haliscomenobacter hydrossis DSM 1100.</title>
        <authorList>
            <consortium name="US DOE Joint Genome Institute (JGI-PGF)"/>
            <person name="Lucas S."/>
            <person name="Han J."/>
            <person name="Lapidus A."/>
            <person name="Bruce D."/>
            <person name="Goodwin L."/>
            <person name="Pitluck S."/>
            <person name="Peters L."/>
            <person name="Kyrpides N."/>
            <person name="Mavromatis K."/>
            <person name="Ivanova N."/>
            <person name="Ovchinnikova G."/>
            <person name="Pagani I."/>
            <person name="Daligault H."/>
            <person name="Detter J.C."/>
            <person name="Han C."/>
            <person name="Land M."/>
            <person name="Hauser L."/>
            <person name="Markowitz V."/>
            <person name="Cheng J.-F."/>
            <person name="Hugenholtz P."/>
            <person name="Woyke T."/>
            <person name="Wu D."/>
            <person name="Verbarg S."/>
            <person name="Frueling A."/>
            <person name="Brambilla E."/>
            <person name="Klenk H.-P."/>
            <person name="Eisen J.A."/>
        </authorList>
    </citation>
    <scope>NUCLEOTIDE SEQUENCE</scope>
    <source>
        <strain>DSM 1100</strain>
    </source>
</reference>
<name>F4KYE1_HALH1</name>
<dbReference type="Proteomes" id="UP000008461">
    <property type="component" value="Chromosome"/>
</dbReference>
<dbReference type="SUPFAM" id="SSF56925">
    <property type="entry name" value="OMPA-like"/>
    <property type="match status" value="1"/>
</dbReference>
<dbReference type="HOGENOM" id="CLU_1608542_0_0_10"/>
<evidence type="ECO:0000313" key="4">
    <source>
        <dbReference type="EMBL" id="AEE49382.1"/>
    </source>
</evidence>
<dbReference type="STRING" id="760192.Halhy_1489"/>
<sequence length="165" mass="18054">MKQLRYLTCAFALLFLGSQLAAQVRAGAGFTYGTKFEKPGLFARGEFQIPNKDFGIVASANYYFPKEDKNLGVSQNRMALNLDGMYTFAGNDFLDIYGLGGLNVLLASTKISGFDEKTSSTKFGFGVGGGIRYKLESNLIPMAEMRYVNGGQDEFVINIGLLFGF</sequence>
<feature type="chain" id="PRO_5003316233" description="Outer membrane protein beta-barrel domain-containing protein" evidence="2">
    <location>
        <begin position="22"/>
        <end position="165"/>
    </location>
</feature>
<reference evidence="4 5" key="1">
    <citation type="journal article" date="2011" name="Stand. Genomic Sci.">
        <title>Complete genome sequence of Haliscomenobacter hydrossis type strain (O).</title>
        <authorList>
            <consortium name="US DOE Joint Genome Institute (JGI-PGF)"/>
            <person name="Daligault H."/>
            <person name="Lapidus A."/>
            <person name="Zeytun A."/>
            <person name="Nolan M."/>
            <person name="Lucas S."/>
            <person name="Del Rio T.G."/>
            <person name="Tice H."/>
            <person name="Cheng J.F."/>
            <person name="Tapia R."/>
            <person name="Han C."/>
            <person name="Goodwin L."/>
            <person name="Pitluck S."/>
            <person name="Liolios K."/>
            <person name="Pagani I."/>
            <person name="Ivanova N."/>
            <person name="Huntemann M."/>
            <person name="Mavromatis K."/>
            <person name="Mikhailova N."/>
            <person name="Pati A."/>
            <person name="Chen A."/>
            <person name="Palaniappan K."/>
            <person name="Land M."/>
            <person name="Hauser L."/>
            <person name="Brambilla E.M."/>
            <person name="Rohde M."/>
            <person name="Verbarg S."/>
            <person name="Goker M."/>
            <person name="Bristow J."/>
            <person name="Eisen J.A."/>
            <person name="Markowitz V."/>
            <person name="Hugenholtz P."/>
            <person name="Kyrpides N.C."/>
            <person name="Klenk H.P."/>
            <person name="Woyke T."/>
        </authorList>
    </citation>
    <scope>NUCLEOTIDE SEQUENCE [LARGE SCALE GENOMIC DNA]</scope>
    <source>
        <strain evidence="5">ATCC 27775 / DSM 1100 / LMG 10767 / O</strain>
    </source>
</reference>
<dbReference type="InterPro" id="IPR027385">
    <property type="entry name" value="Beta-barrel_OMP"/>
</dbReference>
<evidence type="ECO:0000259" key="3">
    <source>
        <dbReference type="Pfam" id="PF13505"/>
    </source>
</evidence>
<evidence type="ECO:0000313" key="5">
    <source>
        <dbReference type="Proteomes" id="UP000008461"/>
    </source>
</evidence>
<keyword evidence="1 2" id="KW-0732">Signal</keyword>
<dbReference type="eggNOG" id="COG3637">
    <property type="taxonomic scope" value="Bacteria"/>
</dbReference>